<dbReference type="Gene3D" id="3.60.10.10">
    <property type="entry name" value="Endonuclease/exonuclease/phosphatase"/>
    <property type="match status" value="1"/>
</dbReference>
<dbReference type="Proteomes" id="UP000652761">
    <property type="component" value="Unassembled WGS sequence"/>
</dbReference>
<feature type="domain" description="RNase H type-1" evidence="1">
    <location>
        <begin position="434"/>
        <end position="532"/>
    </location>
</feature>
<dbReference type="InterPro" id="IPR002156">
    <property type="entry name" value="RNaseH_domain"/>
</dbReference>
<dbReference type="OrthoDB" id="682716at2759"/>
<dbReference type="InterPro" id="IPR036397">
    <property type="entry name" value="RNaseH_sf"/>
</dbReference>
<dbReference type="InterPro" id="IPR053151">
    <property type="entry name" value="RNase_H-like"/>
</dbReference>
<dbReference type="InterPro" id="IPR044730">
    <property type="entry name" value="RNase_H-like_dom_plant"/>
</dbReference>
<dbReference type="PANTHER" id="PTHR47723:SF19">
    <property type="entry name" value="POLYNUCLEOTIDYL TRANSFERASE, RIBONUCLEASE H-LIKE SUPERFAMILY PROTEIN"/>
    <property type="match status" value="1"/>
</dbReference>
<gene>
    <name evidence="3" type="ORF">Taro_023090</name>
</gene>
<dbReference type="GO" id="GO:0003676">
    <property type="term" value="F:nucleic acid binding"/>
    <property type="evidence" value="ECO:0007669"/>
    <property type="project" value="InterPro"/>
</dbReference>
<organism evidence="3 4">
    <name type="scientific">Colocasia esculenta</name>
    <name type="common">Wild taro</name>
    <name type="synonym">Arum esculentum</name>
    <dbReference type="NCBI Taxonomy" id="4460"/>
    <lineage>
        <taxon>Eukaryota</taxon>
        <taxon>Viridiplantae</taxon>
        <taxon>Streptophyta</taxon>
        <taxon>Embryophyta</taxon>
        <taxon>Tracheophyta</taxon>
        <taxon>Spermatophyta</taxon>
        <taxon>Magnoliopsida</taxon>
        <taxon>Liliopsida</taxon>
        <taxon>Araceae</taxon>
        <taxon>Aroideae</taxon>
        <taxon>Colocasieae</taxon>
        <taxon>Colocasia</taxon>
    </lineage>
</organism>
<dbReference type="Pfam" id="PF13966">
    <property type="entry name" value="zf-RVT"/>
    <property type="match status" value="1"/>
</dbReference>
<dbReference type="SUPFAM" id="SSF53098">
    <property type="entry name" value="Ribonuclease H-like"/>
    <property type="match status" value="1"/>
</dbReference>
<evidence type="ECO:0008006" key="5">
    <source>
        <dbReference type="Google" id="ProtNLM"/>
    </source>
</evidence>
<feature type="domain" description="Reverse transcriptase zinc-binding" evidence="2">
    <location>
        <begin position="223"/>
        <end position="308"/>
    </location>
</feature>
<evidence type="ECO:0000313" key="3">
    <source>
        <dbReference type="EMBL" id="MQL90499.1"/>
    </source>
</evidence>
<dbReference type="Gene3D" id="3.30.420.10">
    <property type="entry name" value="Ribonuclease H-like superfamily/Ribonuclease H"/>
    <property type="match status" value="1"/>
</dbReference>
<sequence>MVMKEAIPQILLTSIYASYDPSERRLLFDDVLALADTVNVPWLVGGDYNYVAQTGEKKGGLLPNITSMIDFNSFIFAAGLMDVGFKGTPFTWSNRRIGNHAISARLDRLLVNSRFFSDGRLLTHPFGIRKRLFVAAYEVVMQNTRWVLGNGSRIRFLDDVWFGELPIRETASYALQEPSPSVREVFTDLNHLLRHPIPQDVTQLHLFPHEDLCVWAPNSQGKFTIRSAYEQVRTHGIIRQPLQKIWHHHFSRRASIFSWLILHRAVPVDDRIAECGVLLPSRCSCCRSPQVEDLNHLFVFSDLTKDLWQWISPFLQAGLDTNMNISIRLWDIITSCSIANPHCFISIYSTMLIIWEIWKIRCKMKFDQVACSRIKLCQNIHSLVNIALDKLVFKSSATAHQLHLIREFGFSAQFPVKVVKLVRWNPPLHGLLLNVDGASKGNPGPCGGGGIIWDSTATMRLAFSHFYGVGSSLLAEVRAMCDGVQMALEKGFDLAEISTDSMTLVNSFQSGTPPSWECSRWWWTVYYFLQQF</sequence>
<name>A0A843VGD4_COLES</name>
<reference evidence="3" key="1">
    <citation type="submission" date="2017-07" db="EMBL/GenBank/DDBJ databases">
        <title>Taro Niue Genome Assembly and Annotation.</title>
        <authorList>
            <person name="Atibalentja N."/>
            <person name="Keating K."/>
            <person name="Fields C.J."/>
        </authorList>
    </citation>
    <scope>NUCLEOTIDE SEQUENCE</scope>
    <source>
        <strain evidence="3">Niue_2</strain>
        <tissue evidence="3">Leaf</tissue>
    </source>
</reference>
<dbReference type="EMBL" id="NMUH01001247">
    <property type="protein sequence ID" value="MQL90499.1"/>
    <property type="molecule type" value="Genomic_DNA"/>
</dbReference>
<comment type="caution">
    <text evidence="3">The sequence shown here is derived from an EMBL/GenBank/DDBJ whole genome shotgun (WGS) entry which is preliminary data.</text>
</comment>
<dbReference type="InterPro" id="IPR026960">
    <property type="entry name" value="RVT-Znf"/>
</dbReference>
<evidence type="ECO:0000259" key="1">
    <source>
        <dbReference type="Pfam" id="PF13456"/>
    </source>
</evidence>
<dbReference type="AlphaFoldDB" id="A0A843VGD4"/>
<dbReference type="InterPro" id="IPR036691">
    <property type="entry name" value="Endo/exonu/phosph_ase_sf"/>
</dbReference>
<dbReference type="Pfam" id="PF13456">
    <property type="entry name" value="RVT_3"/>
    <property type="match status" value="1"/>
</dbReference>
<dbReference type="CDD" id="cd06222">
    <property type="entry name" value="RNase_H_like"/>
    <property type="match status" value="1"/>
</dbReference>
<keyword evidence="4" id="KW-1185">Reference proteome</keyword>
<dbReference type="InterPro" id="IPR012337">
    <property type="entry name" value="RNaseH-like_sf"/>
</dbReference>
<protein>
    <recommendedName>
        <fullName evidence="5">RNase H type-1 domain-containing protein</fullName>
    </recommendedName>
</protein>
<proteinExistence type="predicted"/>
<dbReference type="PANTHER" id="PTHR47723">
    <property type="entry name" value="OS05G0353850 PROTEIN"/>
    <property type="match status" value="1"/>
</dbReference>
<dbReference type="SUPFAM" id="SSF56219">
    <property type="entry name" value="DNase I-like"/>
    <property type="match status" value="1"/>
</dbReference>
<accession>A0A843VGD4</accession>
<dbReference type="GO" id="GO:0004523">
    <property type="term" value="F:RNA-DNA hybrid ribonuclease activity"/>
    <property type="evidence" value="ECO:0007669"/>
    <property type="project" value="InterPro"/>
</dbReference>
<evidence type="ECO:0000313" key="4">
    <source>
        <dbReference type="Proteomes" id="UP000652761"/>
    </source>
</evidence>
<evidence type="ECO:0000259" key="2">
    <source>
        <dbReference type="Pfam" id="PF13966"/>
    </source>
</evidence>